<reference evidence="11 12" key="1">
    <citation type="submission" date="2018-12" db="EMBL/GenBank/DDBJ databases">
        <authorList>
            <consortium name="Pathogen Informatics"/>
        </authorList>
    </citation>
    <scope>NUCLEOTIDE SEQUENCE [LARGE SCALE GENOMIC DNA]</scope>
    <source>
        <strain evidence="11 12">NCTC12905</strain>
    </source>
</reference>
<evidence type="ECO:0000313" key="11">
    <source>
        <dbReference type="EMBL" id="VEJ45621.1"/>
    </source>
</evidence>
<dbReference type="PANTHER" id="PTHR35851:SF1">
    <property type="entry name" value="CELL DIVISION PROTEIN FTSQ"/>
    <property type="match status" value="1"/>
</dbReference>
<evidence type="ECO:0000256" key="2">
    <source>
        <dbReference type="ARBA" id="ARBA00022475"/>
    </source>
</evidence>
<keyword evidence="5 9" id="KW-0812">Transmembrane</keyword>
<keyword evidence="3 9" id="KW-0997">Cell inner membrane</keyword>
<keyword evidence="8 9" id="KW-0131">Cell cycle</keyword>
<comment type="subcellular location">
    <subcellularLocation>
        <location evidence="9">Cell inner membrane</location>
        <topology evidence="9">Single-pass type II membrane protein</topology>
    </subcellularLocation>
    <subcellularLocation>
        <location evidence="1">Membrane</location>
    </subcellularLocation>
    <text evidence="9">Localizes to the division septum.</text>
</comment>
<name>A0A448V778_BARVI</name>
<organism evidence="11 12">
    <name type="scientific">Bartonella vinsonii</name>
    <name type="common">Rochalimaea vinsonii</name>
    <dbReference type="NCBI Taxonomy" id="33047"/>
    <lineage>
        <taxon>Bacteria</taxon>
        <taxon>Pseudomonadati</taxon>
        <taxon>Pseudomonadota</taxon>
        <taxon>Alphaproteobacteria</taxon>
        <taxon>Hyphomicrobiales</taxon>
        <taxon>Bartonellaceae</taxon>
        <taxon>Bartonella</taxon>
    </lineage>
</organism>
<proteinExistence type="inferred from homology"/>
<dbReference type="EMBL" id="LR134529">
    <property type="protein sequence ID" value="VEJ45621.1"/>
    <property type="molecule type" value="Genomic_DNA"/>
</dbReference>
<accession>A0A448V778</accession>
<evidence type="ECO:0000256" key="4">
    <source>
        <dbReference type="ARBA" id="ARBA00022618"/>
    </source>
</evidence>
<comment type="function">
    <text evidence="9">Essential cell division protein.</text>
</comment>
<dbReference type="InterPro" id="IPR005548">
    <property type="entry name" value="Cell_div_FtsQ/DivIB_C"/>
</dbReference>
<dbReference type="GO" id="GO:0090529">
    <property type="term" value="P:cell septum assembly"/>
    <property type="evidence" value="ECO:0007669"/>
    <property type="project" value="InterPro"/>
</dbReference>
<keyword evidence="6 9" id="KW-1133">Transmembrane helix</keyword>
<evidence type="ECO:0000256" key="3">
    <source>
        <dbReference type="ARBA" id="ARBA00022519"/>
    </source>
</evidence>
<keyword evidence="2 9" id="KW-1003">Cell membrane</keyword>
<feature type="transmembrane region" description="Helical" evidence="9">
    <location>
        <begin position="52"/>
        <end position="70"/>
    </location>
</feature>
<dbReference type="PROSITE" id="PS51779">
    <property type="entry name" value="POTRA"/>
    <property type="match status" value="1"/>
</dbReference>
<feature type="domain" description="POTRA" evidence="10">
    <location>
        <begin position="88"/>
        <end position="156"/>
    </location>
</feature>
<evidence type="ECO:0000259" key="10">
    <source>
        <dbReference type="PROSITE" id="PS51779"/>
    </source>
</evidence>
<dbReference type="InterPro" id="IPR013685">
    <property type="entry name" value="POTRA_FtsQ_type"/>
</dbReference>
<dbReference type="GO" id="GO:0043093">
    <property type="term" value="P:FtsZ-dependent cytokinesis"/>
    <property type="evidence" value="ECO:0007669"/>
    <property type="project" value="UniProtKB-UniRule"/>
</dbReference>
<evidence type="ECO:0000256" key="1">
    <source>
        <dbReference type="ARBA" id="ARBA00004370"/>
    </source>
</evidence>
<evidence type="ECO:0000256" key="5">
    <source>
        <dbReference type="ARBA" id="ARBA00022692"/>
    </source>
</evidence>
<dbReference type="HAMAP" id="MF_00911">
    <property type="entry name" value="FtsQ_subfam"/>
    <property type="match status" value="1"/>
</dbReference>
<dbReference type="GO" id="GO:0032153">
    <property type="term" value="C:cell division site"/>
    <property type="evidence" value="ECO:0007669"/>
    <property type="project" value="UniProtKB-UniRule"/>
</dbReference>
<evidence type="ECO:0000313" key="12">
    <source>
        <dbReference type="Proteomes" id="UP000274201"/>
    </source>
</evidence>
<keyword evidence="7 9" id="KW-0472">Membrane</keyword>
<dbReference type="InterPro" id="IPR034746">
    <property type="entry name" value="POTRA"/>
</dbReference>
<dbReference type="GO" id="GO:0005886">
    <property type="term" value="C:plasma membrane"/>
    <property type="evidence" value="ECO:0007669"/>
    <property type="project" value="UniProtKB-SubCell"/>
</dbReference>
<keyword evidence="4 9" id="KW-0132">Cell division</keyword>
<evidence type="ECO:0000256" key="8">
    <source>
        <dbReference type="ARBA" id="ARBA00023306"/>
    </source>
</evidence>
<evidence type="ECO:0000256" key="6">
    <source>
        <dbReference type="ARBA" id="ARBA00022989"/>
    </source>
</evidence>
<evidence type="ECO:0000256" key="7">
    <source>
        <dbReference type="ARBA" id="ARBA00023136"/>
    </source>
</evidence>
<dbReference type="AlphaFoldDB" id="A0A448V778"/>
<dbReference type="Proteomes" id="UP000274201">
    <property type="component" value="Chromosome"/>
</dbReference>
<gene>
    <name evidence="9" type="primary">ftsQ</name>
    <name evidence="11" type="ORF">NCTC12905_01284</name>
</gene>
<dbReference type="Pfam" id="PF08478">
    <property type="entry name" value="POTRA_1"/>
    <property type="match status" value="1"/>
</dbReference>
<dbReference type="Gene3D" id="3.40.50.11690">
    <property type="entry name" value="Cell division protein FtsQ/DivIB"/>
    <property type="match status" value="1"/>
</dbReference>
<dbReference type="InterPro" id="IPR026579">
    <property type="entry name" value="FtsQ"/>
</dbReference>
<evidence type="ECO:0000256" key="9">
    <source>
        <dbReference type="HAMAP-Rule" id="MF_00911"/>
    </source>
</evidence>
<dbReference type="Gene3D" id="3.10.20.310">
    <property type="entry name" value="membrane protein fhac"/>
    <property type="match status" value="1"/>
</dbReference>
<dbReference type="InterPro" id="IPR045335">
    <property type="entry name" value="FtsQ_C_sf"/>
</dbReference>
<protein>
    <recommendedName>
        <fullName evidence="9">Cell division protein FtsQ</fullName>
    </recommendedName>
</protein>
<dbReference type="PANTHER" id="PTHR35851">
    <property type="entry name" value="CELL DIVISION PROTEIN FTSQ"/>
    <property type="match status" value="1"/>
</dbReference>
<dbReference type="Pfam" id="PF03799">
    <property type="entry name" value="FtsQ_DivIB_C"/>
    <property type="match status" value="1"/>
</dbReference>
<sequence length="309" mass="35016">MDGGGRVVYALNVDKTNVSMEVLFVSVLPRLYRRVLRFMFEFIAGIHVPRHLGSFAVLLFFFFTVLYGLLSSGHMGMIVKTVIADTGFVITDVDINGNKRLVKQEVLKILGLDTAASIFTFDVDRARFLLEQQAWVQSANIQKIYPNRVRISVVEREPYAIWQHDGVMDIIDDTGRVILPFKGGVVWELPLVVGKGAQNAAKMFLQELLVYPQLYSRVRAFVRVGERRWDLVLDNGVRVMLPEKSALERLSFLLKTETAQDLFSRDILSLDLRLSDRITVSLSDEALERRAAVVAEEERILKARKAGSL</sequence>
<comment type="similarity">
    <text evidence="9">Belongs to the FtsQ/DivIB family. FtsQ subfamily.</text>
</comment>
<dbReference type="STRING" id="1094497.BVwin_09580"/>